<accession>A0ABZ2LP61</accession>
<feature type="region of interest" description="Disordered" evidence="15">
    <location>
        <begin position="1"/>
        <end position="25"/>
    </location>
</feature>
<evidence type="ECO:0000256" key="14">
    <source>
        <dbReference type="ARBA" id="ARBA00023288"/>
    </source>
</evidence>
<feature type="domain" description="Polysaccharide export protein N-terminal" evidence="16">
    <location>
        <begin position="20"/>
        <end position="96"/>
    </location>
</feature>
<proteinExistence type="inferred from homology"/>
<keyword evidence="6" id="KW-0812">Transmembrane</keyword>
<dbReference type="EMBL" id="CP089984">
    <property type="protein sequence ID" value="WXB10980.1"/>
    <property type="molecule type" value="Genomic_DNA"/>
</dbReference>
<evidence type="ECO:0000256" key="8">
    <source>
        <dbReference type="ARBA" id="ARBA00023047"/>
    </source>
</evidence>
<comment type="similarity">
    <text evidence="2">Belongs to the BexD/CtrA/VexA family.</text>
</comment>
<evidence type="ECO:0000256" key="9">
    <source>
        <dbReference type="ARBA" id="ARBA00023065"/>
    </source>
</evidence>
<evidence type="ECO:0000256" key="3">
    <source>
        <dbReference type="ARBA" id="ARBA00022448"/>
    </source>
</evidence>
<sequence length="186" mass="19889">MVSSSGCSGGGPPRPNIPAPMQSTQIGGGDRLEINVVGEKDLPKEYVVNPDGTLDFPYAGSIKVAGLEPQEIAALVREQLIAKKILTDPQVNLTVKEYASKKVSVIGQVQKPGSIVWIPRMQLVHDAISQVGGFTSLAQSNRVLLTRQVRDKSVTYIINADAISEGAQQDIPLQAGDTIKVDARVF</sequence>
<dbReference type="InterPro" id="IPR049712">
    <property type="entry name" value="Poly_export"/>
</dbReference>
<dbReference type="RefSeq" id="WP_394820597.1">
    <property type="nucleotide sequence ID" value="NZ_CP089984.1"/>
</dbReference>
<keyword evidence="4" id="KW-1134">Transmembrane beta strand</keyword>
<evidence type="ECO:0000256" key="7">
    <source>
        <dbReference type="ARBA" id="ARBA00022729"/>
    </source>
</evidence>
<evidence type="ECO:0000256" key="13">
    <source>
        <dbReference type="ARBA" id="ARBA00023237"/>
    </source>
</evidence>
<dbReference type="PANTHER" id="PTHR33619:SF3">
    <property type="entry name" value="POLYSACCHARIDE EXPORT PROTEIN GFCE-RELATED"/>
    <property type="match status" value="1"/>
</dbReference>
<name>A0ABZ2LP61_9BACT</name>
<evidence type="ECO:0000256" key="15">
    <source>
        <dbReference type="SAM" id="MobiDB-lite"/>
    </source>
</evidence>
<gene>
    <name evidence="18" type="ORF">LZC94_24230</name>
</gene>
<keyword evidence="3" id="KW-0813">Transport</keyword>
<keyword evidence="13" id="KW-0998">Cell outer membrane</keyword>
<keyword evidence="7" id="KW-0732">Signal</keyword>
<feature type="domain" description="SLBB" evidence="17">
    <location>
        <begin position="101"/>
        <end position="181"/>
    </location>
</feature>
<dbReference type="Proteomes" id="UP001370348">
    <property type="component" value="Chromosome"/>
</dbReference>
<evidence type="ECO:0000256" key="11">
    <source>
        <dbReference type="ARBA" id="ARBA00023136"/>
    </source>
</evidence>
<evidence type="ECO:0000256" key="6">
    <source>
        <dbReference type="ARBA" id="ARBA00022692"/>
    </source>
</evidence>
<evidence type="ECO:0000313" key="19">
    <source>
        <dbReference type="Proteomes" id="UP001370348"/>
    </source>
</evidence>
<keyword evidence="12" id="KW-0564">Palmitate</keyword>
<dbReference type="Gene3D" id="3.30.1950.10">
    <property type="entry name" value="wza like domain"/>
    <property type="match status" value="1"/>
</dbReference>
<dbReference type="InterPro" id="IPR054765">
    <property type="entry name" value="SLBB_dom"/>
</dbReference>
<keyword evidence="19" id="KW-1185">Reference proteome</keyword>
<evidence type="ECO:0000256" key="1">
    <source>
        <dbReference type="ARBA" id="ARBA00004571"/>
    </source>
</evidence>
<evidence type="ECO:0000256" key="10">
    <source>
        <dbReference type="ARBA" id="ARBA00023114"/>
    </source>
</evidence>
<evidence type="ECO:0000256" key="4">
    <source>
        <dbReference type="ARBA" id="ARBA00022452"/>
    </source>
</evidence>
<keyword evidence="10" id="KW-0626">Porin</keyword>
<dbReference type="PANTHER" id="PTHR33619">
    <property type="entry name" value="POLYSACCHARIDE EXPORT PROTEIN GFCE-RELATED"/>
    <property type="match status" value="1"/>
</dbReference>
<dbReference type="Pfam" id="PF22461">
    <property type="entry name" value="SLBB_2"/>
    <property type="match status" value="1"/>
</dbReference>
<keyword evidence="8" id="KW-0625">Polysaccharide transport</keyword>
<organism evidence="18 19">
    <name type="scientific">Pendulispora albinea</name>
    <dbReference type="NCBI Taxonomy" id="2741071"/>
    <lineage>
        <taxon>Bacteria</taxon>
        <taxon>Pseudomonadati</taxon>
        <taxon>Myxococcota</taxon>
        <taxon>Myxococcia</taxon>
        <taxon>Myxococcales</taxon>
        <taxon>Sorangiineae</taxon>
        <taxon>Pendulisporaceae</taxon>
        <taxon>Pendulispora</taxon>
    </lineage>
</organism>
<keyword evidence="9" id="KW-0406">Ion transport</keyword>
<dbReference type="InterPro" id="IPR003715">
    <property type="entry name" value="Poly_export_N"/>
</dbReference>
<protein>
    <submittedName>
        <fullName evidence="18">Polysaccharide export protein</fullName>
    </submittedName>
</protein>
<evidence type="ECO:0000259" key="17">
    <source>
        <dbReference type="Pfam" id="PF22461"/>
    </source>
</evidence>
<keyword evidence="5" id="KW-0762">Sugar transport</keyword>
<evidence type="ECO:0000313" key="18">
    <source>
        <dbReference type="EMBL" id="WXB10980.1"/>
    </source>
</evidence>
<evidence type="ECO:0000256" key="5">
    <source>
        <dbReference type="ARBA" id="ARBA00022597"/>
    </source>
</evidence>
<comment type="subcellular location">
    <subcellularLocation>
        <location evidence="1">Cell outer membrane</location>
        <topology evidence="1">Multi-pass membrane protein</topology>
    </subcellularLocation>
</comment>
<keyword evidence="11" id="KW-0472">Membrane</keyword>
<keyword evidence="14" id="KW-0449">Lipoprotein</keyword>
<evidence type="ECO:0000259" key="16">
    <source>
        <dbReference type="Pfam" id="PF02563"/>
    </source>
</evidence>
<dbReference type="Pfam" id="PF02563">
    <property type="entry name" value="Poly_export"/>
    <property type="match status" value="1"/>
</dbReference>
<evidence type="ECO:0000256" key="12">
    <source>
        <dbReference type="ARBA" id="ARBA00023139"/>
    </source>
</evidence>
<reference evidence="18 19" key="1">
    <citation type="submission" date="2021-12" db="EMBL/GenBank/DDBJ databases">
        <title>Discovery of the Pendulisporaceae a myxobacterial family with distinct sporulation behavior and unique specialized metabolism.</title>
        <authorList>
            <person name="Garcia R."/>
            <person name="Popoff A."/>
            <person name="Bader C.D."/>
            <person name="Loehr J."/>
            <person name="Walesch S."/>
            <person name="Walt C."/>
            <person name="Boldt J."/>
            <person name="Bunk B."/>
            <person name="Haeckl F.J.F.P.J."/>
            <person name="Gunesch A.P."/>
            <person name="Birkelbach J."/>
            <person name="Nuebel U."/>
            <person name="Pietschmann T."/>
            <person name="Bach T."/>
            <person name="Mueller R."/>
        </authorList>
    </citation>
    <scope>NUCLEOTIDE SEQUENCE [LARGE SCALE GENOMIC DNA]</scope>
    <source>
        <strain evidence="18 19">MSr11954</strain>
    </source>
</reference>
<evidence type="ECO:0000256" key="2">
    <source>
        <dbReference type="ARBA" id="ARBA00009450"/>
    </source>
</evidence>